<dbReference type="OrthoDB" id="424465at2759"/>
<dbReference type="EMBL" id="BRYA01000195">
    <property type="protein sequence ID" value="GMI43615.1"/>
    <property type="molecule type" value="Genomic_DNA"/>
</dbReference>
<protein>
    <recommendedName>
        <fullName evidence="2">JmjC domain-containing protein</fullName>
    </recommendedName>
</protein>
<dbReference type="Proteomes" id="UP001165065">
    <property type="component" value="Unassembled WGS sequence"/>
</dbReference>
<dbReference type="Pfam" id="PF13621">
    <property type="entry name" value="Cupin_8"/>
    <property type="match status" value="1"/>
</dbReference>
<dbReference type="PANTHER" id="PTHR12480:SF21">
    <property type="entry name" value="JMJC DOMAIN-CONTAINING PROTEIN 8"/>
    <property type="match status" value="1"/>
</dbReference>
<dbReference type="SUPFAM" id="SSF51197">
    <property type="entry name" value="Clavaminate synthase-like"/>
    <property type="match status" value="1"/>
</dbReference>
<evidence type="ECO:0000313" key="4">
    <source>
        <dbReference type="Proteomes" id="UP001165065"/>
    </source>
</evidence>
<dbReference type="InterPro" id="IPR041667">
    <property type="entry name" value="Cupin_8"/>
</dbReference>
<dbReference type="AlphaFoldDB" id="A0A9W7LBK2"/>
<proteinExistence type="predicted"/>
<sequence length="532" mass="59190">MSSRPIPSHSYNIHPYGNLMFSPTLHHAFTSLRSNGLGSLNTLMDTHIHDILTFLPAEAVARLAECSWIMMVLARSDIRIWKDLVCADLYPTFNIKWSSEYWRTYARTKGCSYSGIDHVAAGAKRRPVYSDVIYRSYLCYHCMPPPLPGREDLERVDVDDMGYEGFVERERRNWPFIIKGLGEVEFSSLGTWSKTGGLEGKAGGRKFRCTSVQSSHAVSTTIGDYTEYAKEVKEESPMYLFERNMGELEKGYGEGLKSKLPFFTHDNKTLPDGTKHRGDLFSLLGSDRPDYRWLIVGPKFSGSAFHIDPNCTHAWNMPVIGRKLWVFYPPGVEPPGVRVRDGGDEVVMPVSLGEWVLSFWDEHKRRMKEGGKDGPLECVVNPGECLFVPHGWWHCVINLPPLSSTPEEPEDPGITIAITQNYVSSSNLSDCLRFLEFNKSQISGLGDRAGGEKAKDTLGSRLESALKATMPPSEWDEVEAAKNRGFGCRAWKNETTSVMAAAKENGKVEGEEEGPGGTAGLGGGGFSFDFGV</sequence>
<dbReference type="PANTHER" id="PTHR12480">
    <property type="entry name" value="ARGININE DEMETHYLASE AND LYSYL-HYDROXYLASE JMJD"/>
    <property type="match status" value="1"/>
</dbReference>
<dbReference type="PROSITE" id="PS51184">
    <property type="entry name" value="JMJC"/>
    <property type="match status" value="1"/>
</dbReference>
<gene>
    <name evidence="3" type="ORF">TrCOL_g7381</name>
</gene>
<accession>A0A9W7LBK2</accession>
<feature type="region of interest" description="Disordered" evidence="1">
    <location>
        <begin position="505"/>
        <end position="532"/>
    </location>
</feature>
<dbReference type="GO" id="GO:0005634">
    <property type="term" value="C:nucleus"/>
    <property type="evidence" value="ECO:0007669"/>
    <property type="project" value="TreeGrafter"/>
</dbReference>
<evidence type="ECO:0000259" key="2">
    <source>
        <dbReference type="PROSITE" id="PS51184"/>
    </source>
</evidence>
<dbReference type="Gene3D" id="2.60.120.650">
    <property type="entry name" value="Cupin"/>
    <property type="match status" value="1"/>
</dbReference>
<organism evidence="3 4">
    <name type="scientific">Triparma columacea</name>
    <dbReference type="NCBI Taxonomy" id="722753"/>
    <lineage>
        <taxon>Eukaryota</taxon>
        <taxon>Sar</taxon>
        <taxon>Stramenopiles</taxon>
        <taxon>Ochrophyta</taxon>
        <taxon>Bolidophyceae</taxon>
        <taxon>Parmales</taxon>
        <taxon>Triparmaceae</taxon>
        <taxon>Triparma</taxon>
    </lineage>
</organism>
<keyword evidence="4" id="KW-1185">Reference proteome</keyword>
<feature type="compositionally biased region" description="Gly residues" evidence="1">
    <location>
        <begin position="515"/>
        <end position="526"/>
    </location>
</feature>
<feature type="domain" description="JmjC" evidence="2">
    <location>
        <begin position="259"/>
        <end position="439"/>
    </location>
</feature>
<name>A0A9W7LBK2_9STRA</name>
<evidence type="ECO:0000256" key="1">
    <source>
        <dbReference type="SAM" id="MobiDB-lite"/>
    </source>
</evidence>
<dbReference type="GO" id="GO:0000987">
    <property type="term" value="F:cis-regulatory region sequence-specific DNA binding"/>
    <property type="evidence" value="ECO:0007669"/>
    <property type="project" value="TreeGrafter"/>
</dbReference>
<evidence type="ECO:0000313" key="3">
    <source>
        <dbReference type="EMBL" id="GMI43615.1"/>
    </source>
</evidence>
<comment type="caution">
    <text evidence="3">The sequence shown here is derived from an EMBL/GenBank/DDBJ whole genome shotgun (WGS) entry which is preliminary data.</text>
</comment>
<dbReference type="InterPro" id="IPR050910">
    <property type="entry name" value="JMJD6_ArgDemeth/LysHydrox"/>
</dbReference>
<dbReference type="SMART" id="SM00558">
    <property type="entry name" value="JmjC"/>
    <property type="match status" value="1"/>
</dbReference>
<dbReference type="InterPro" id="IPR003347">
    <property type="entry name" value="JmjC_dom"/>
</dbReference>
<reference evidence="4" key="1">
    <citation type="journal article" date="2023" name="Commun. Biol.">
        <title>Genome analysis of Parmales, the sister group of diatoms, reveals the evolutionary specialization of diatoms from phago-mixotrophs to photoautotrophs.</title>
        <authorList>
            <person name="Ban H."/>
            <person name="Sato S."/>
            <person name="Yoshikawa S."/>
            <person name="Yamada K."/>
            <person name="Nakamura Y."/>
            <person name="Ichinomiya M."/>
            <person name="Sato N."/>
            <person name="Blanc-Mathieu R."/>
            <person name="Endo H."/>
            <person name="Kuwata A."/>
            <person name="Ogata H."/>
        </authorList>
    </citation>
    <scope>NUCLEOTIDE SEQUENCE [LARGE SCALE GENOMIC DNA]</scope>
</reference>